<reference evidence="3" key="1">
    <citation type="journal article" date="2023" name="Mol. Phylogenet. Evol.">
        <title>Genome-scale phylogeny and comparative genomics of the fungal order Sordariales.</title>
        <authorList>
            <person name="Hensen N."/>
            <person name="Bonometti L."/>
            <person name="Westerberg I."/>
            <person name="Brannstrom I.O."/>
            <person name="Guillou S."/>
            <person name="Cros-Aarteil S."/>
            <person name="Calhoun S."/>
            <person name="Haridas S."/>
            <person name="Kuo A."/>
            <person name="Mondo S."/>
            <person name="Pangilinan J."/>
            <person name="Riley R."/>
            <person name="LaButti K."/>
            <person name="Andreopoulos B."/>
            <person name="Lipzen A."/>
            <person name="Chen C."/>
            <person name="Yan M."/>
            <person name="Daum C."/>
            <person name="Ng V."/>
            <person name="Clum A."/>
            <person name="Steindorff A."/>
            <person name="Ohm R.A."/>
            <person name="Martin F."/>
            <person name="Silar P."/>
            <person name="Natvig D.O."/>
            <person name="Lalanne C."/>
            <person name="Gautier V."/>
            <person name="Ament-Velasquez S.L."/>
            <person name="Kruys A."/>
            <person name="Hutchinson M.I."/>
            <person name="Powell A.J."/>
            <person name="Barry K."/>
            <person name="Miller A.N."/>
            <person name="Grigoriev I.V."/>
            <person name="Debuchy R."/>
            <person name="Gladieux P."/>
            <person name="Hiltunen Thoren M."/>
            <person name="Johannesson H."/>
        </authorList>
    </citation>
    <scope>NUCLEOTIDE SEQUENCE</scope>
    <source>
        <strain evidence="3">CBS 958.72</strain>
    </source>
</reference>
<gene>
    <name evidence="3" type="ORF">B0T24DRAFT_716373</name>
</gene>
<evidence type="ECO:0000256" key="2">
    <source>
        <dbReference type="SAM" id="SignalP"/>
    </source>
</evidence>
<comment type="caution">
    <text evidence="3">The sequence shown here is derived from an EMBL/GenBank/DDBJ whole genome shotgun (WGS) entry which is preliminary data.</text>
</comment>
<proteinExistence type="predicted"/>
<feature type="transmembrane region" description="Helical" evidence="1">
    <location>
        <begin position="117"/>
        <end position="139"/>
    </location>
</feature>
<feature type="signal peptide" evidence="2">
    <location>
        <begin position="1"/>
        <end position="20"/>
    </location>
</feature>
<sequence>MRYSTPATACLAILWPNVRACVVDTVAKLPWVDPGMFIWGGQAECESLTSLFVGMAFIMAIELLHMAADMWWYRHKKEKPRFSWVKLRWPLAAGFGEPVLKAYLLHRRSFQASIRTLVRVFLLTPRIAPVIGFLGPFFVGKSRGVQVLTYCFY</sequence>
<feature type="chain" id="PRO_5042263298" description="Wax synthase domain-containing protein" evidence="2">
    <location>
        <begin position="21"/>
        <end position="153"/>
    </location>
</feature>
<reference evidence="3" key="2">
    <citation type="submission" date="2023-06" db="EMBL/GenBank/DDBJ databases">
        <authorList>
            <consortium name="Lawrence Berkeley National Laboratory"/>
            <person name="Haridas S."/>
            <person name="Hensen N."/>
            <person name="Bonometti L."/>
            <person name="Westerberg I."/>
            <person name="Brannstrom I.O."/>
            <person name="Guillou S."/>
            <person name="Cros-Aarteil S."/>
            <person name="Calhoun S."/>
            <person name="Kuo A."/>
            <person name="Mondo S."/>
            <person name="Pangilinan J."/>
            <person name="Riley R."/>
            <person name="Labutti K."/>
            <person name="Andreopoulos B."/>
            <person name="Lipzen A."/>
            <person name="Chen C."/>
            <person name="Yanf M."/>
            <person name="Daum C."/>
            <person name="Ng V."/>
            <person name="Clum A."/>
            <person name="Steindorff A."/>
            <person name="Ohm R."/>
            <person name="Martin F."/>
            <person name="Silar P."/>
            <person name="Natvig D."/>
            <person name="Lalanne C."/>
            <person name="Gautier V."/>
            <person name="Ament-Velasquez S.L."/>
            <person name="Kruys A."/>
            <person name="Hutchinson M.I."/>
            <person name="Powell A.J."/>
            <person name="Barry K."/>
            <person name="Miller A.N."/>
            <person name="Grigoriev I.V."/>
            <person name="Debuchy R."/>
            <person name="Gladieux P."/>
            <person name="Thoren M.H."/>
            <person name="Johannesson H."/>
        </authorList>
    </citation>
    <scope>NUCLEOTIDE SEQUENCE</scope>
    <source>
        <strain evidence="3">CBS 958.72</strain>
    </source>
</reference>
<evidence type="ECO:0000313" key="4">
    <source>
        <dbReference type="Proteomes" id="UP001287356"/>
    </source>
</evidence>
<evidence type="ECO:0000256" key="1">
    <source>
        <dbReference type="SAM" id="Phobius"/>
    </source>
</evidence>
<organism evidence="3 4">
    <name type="scientific">Lasiosphaeria ovina</name>
    <dbReference type="NCBI Taxonomy" id="92902"/>
    <lineage>
        <taxon>Eukaryota</taxon>
        <taxon>Fungi</taxon>
        <taxon>Dikarya</taxon>
        <taxon>Ascomycota</taxon>
        <taxon>Pezizomycotina</taxon>
        <taxon>Sordariomycetes</taxon>
        <taxon>Sordariomycetidae</taxon>
        <taxon>Sordariales</taxon>
        <taxon>Lasiosphaeriaceae</taxon>
        <taxon>Lasiosphaeria</taxon>
    </lineage>
</organism>
<feature type="transmembrane region" description="Helical" evidence="1">
    <location>
        <begin position="51"/>
        <end position="73"/>
    </location>
</feature>
<dbReference type="AlphaFoldDB" id="A0AAE0NC83"/>
<keyword evidence="4" id="KW-1185">Reference proteome</keyword>
<evidence type="ECO:0008006" key="5">
    <source>
        <dbReference type="Google" id="ProtNLM"/>
    </source>
</evidence>
<keyword evidence="1" id="KW-0472">Membrane</keyword>
<keyword evidence="2" id="KW-0732">Signal</keyword>
<dbReference type="EMBL" id="JAULSN010000002">
    <property type="protein sequence ID" value="KAK3378642.1"/>
    <property type="molecule type" value="Genomic_DNA"/>
</dbReference>
<dbReference type="Proteomes" id="UP001287356">
    <property type="component" value="Unassembled WGS sequence"/>
</dbReference>
<keyword evidence="1" id="KW-1133">Transmembrane helix</keyword>
<name>A0AAE0NC83_9PEZI</name>
<protein>
    <recommendedName>
        <fullName evidence="5">Wax synthase domain-containing protein</fullName>
    </recommendedName>
</protein>
<accession>A0AAE0NC83</accession>
<keyword evidence="1" id="KW-0812">Transmembrane</keyword>
<evidence type="ECO:0000313" key="3">
    <source>
        <dbReference type="EMBL" id="KAK3378642.1"/>
    </source>
</evidence>